<keyword evidence="3" id="KW-0732">Signal</keyword>
<dbReference type="Ensembl" id="ENSMODT00000025143.4">
    <property type="protein sequence ID" value="ENSMODP00000024706.4"/>
    <property type="gene ID" value="ENSMODG00000029041.2"/>
</dbReference>
<dbReference type="PANTHER" id="PTHR14611">
    <property type="entry name" value="TECTONIC FAMILY MEMBER"/>
    <property type="match status" value="1"/>
</dbReference>
<evidence type="ECO:0000256" key="5">
    <source>
        <dbReference type="ARBA" id="ARBA00023180"/>
    </source>
</evidence>
<dbReference type="InterPro" id="IPR057724">
    <property type="entry name" value="TCTN1-3_N"/>
</dbReference>
<dbReference type="eggNOG" id="ENOG502QV82">
    <property type="taxonomic scope" value="Eukaryota"/>
</dbReference>
<keyword evidence="6" id="KW-0472">Membrane</keyword>
<keyword evidence="10" id="KW-1185">Reference proteome</keyword>
<dbReference type="InterPro" id="IPR040354">
    <property type="entry name" value="TCTN1-3"/>
</dbReference>
<feature type="transmembrane region" description="Helical" evidence="6">
    <location>
        <begin position="514"/>
        <end position="534"/>
    </location>
</feature>
<dbReference type="Pfam" id="PF25752">
    <property type="entry name" value="DUF1619_N"/>
    <property type="match status" value="1"/>
</dbReference>
<reference evidence="9" key="3">
    <citation type="submission" date="2025-09" db="UniProtKB">
        <authorList>
            <consortium name="Ensembl"/>
        </authorList>
    </citation>
    <scope>IDENTIFICATION</scope>
</reference>
<dbReference type="OMA" id="GWFPFLC"/>
<dbReference type="GO" id="GO:1904491">
    <property type="term" value="P:protein localization to ciliary transition zone"/>
    <property type="evidence" value="ECO:0000318"/>
    <property type="project" value="GO_Central"/>
</dbReference>
<evidence type="ECO:0000256" key="3">
    <source>
        <dbReference type="ARBA" id="ARBA00022729"/>
    </source>
</evidence>
<accession>F6TA74</accession>
<dbReference type="GO" id="GO:0060271">
    <property type="term" value="P:cilium assembly"/>
    <property type="evidence" value="ECO:0000318"/>
    <property type="project" value="GO_Central"/>
</dbReference>
<reference evidence="9 10" key="1">
    <citation type="journal article" date="2007" name="Nature">
        <title>Genome of the marsupial Monodelphis domestica reveals innovation in non-coding sequences.</title>
        <authorList>
            <person name="Mikkelsen T.S."/>
            <person name="Wakefield M.J."/>
            <person name="Aken B."/>
            <person name="Amemiya C.T."/>
            <person name="Chang J.L."/>
            <person name="Duke S."/>
            <person name="Garber M."/>
            <person name="Gentles A.J."/>
            <person name="Goodstadt L."/>
            <person name="Heger A."/>
            <person name="Jurka J."/>
            <person name="Kamal M."/>
            <person name="Mauceli E."/>
            <person name="Searle S.M."/>
            <person name="Sharpe T."/>
            <person name="Baker M.L."/>
            <person name="Batzer M.A."/>
            <person name="Benos P.V."/>
            <person name="Belov K."/>
            <person name="Clamp M."/>
            <person name="Cook A."/>
            <person name="Cuff J."/>
            <person name="Das R."/>
            <person name="Davidow L."/>
            <person name="Deakin J.E."/>
            <person name="Fazzari M.J."/>
            <person name="Glass J.L."/>
            <person name="Grabherr M."/>
            <person name="Greally J.M."/>
            <person name="Gu W."/>
            <person name="Hore T.A."/>
            <person name="Huttley G.A."/>
            <person name="Kleber M."/>
            <person name="Jirtle R.L."/>
            <person name="Koina E."/>
            <person name="Lee J.T."/>
            <person name="Mahony S."/>
            <person name="Marra M.A."/>
            <person name="Miller R.D."/>
            <person name="Nicholls R.D."/>
            <person name="Oda M."/>
            <person name="Papenfuss A.T."/>
            <person name="Parra Z.E."/>
            <person name="Pollock D.D."/>
            <person name="Ray D.A."/>
            <person name="Schein J.E."/>
            <person name="Speed T.P."/>
            <person name="Thompson K."/>
            <person name="VandeBerg J.L."/>
            <person name="Wade C.M."/>
            <person name="Walker J.A."/>
            <person name="Waters P.D."/>
            <person name="Webber C."/>
            <person name="Weidman J.R."/>
            <person name="Xie X."/>
            <person name="Zody M.C."/>
            <person name="Baldwin J."/>
            <person name="Abdouelleil A."/>
            <person name="Abdulkadir J."/>
            <person name="Abebe A."/>
            <person name="Abera B."/>
            <person name="Abreu J."/>
            <person name="Acer S.C."/>
            <person name="Aftuck L."/>
            <person name="Alexander A."/>
            <person name="An P."/>
            <person name="Anderson E."/>
            <person name="Anderson S."/>
            <person name="Arachi H."/>
            <person name="Azer M."/>
            <person name="Bachantsang P."/>
            <person name="Barry A."/>
            <person name="Bayul T."/>
            <person name="Berlin A."/>
            <person name="Bessette D."/>
            <person name="Bloom T."/>
            <person name="Bloom T."/>
            <person name="Boguslavskiy L."/>
            <person name="Bonnet C."/>
            <person name="Boukhgalter B."/>
            <person name="Bourzgui I."/>
            <person name="Brown A."/>
            <person name="Cahill P."/>
            <person name="Channer S."/>
            <person name="Cheshatsang Y."/>
            <person name="Chuda L."/>
            <person name="Citroen M."/>
            <person name="Collymore A."/>
            <person name="Cooke P."/>
            <person name="Costello M."/>
            <person name="D'Aco K."/>
            <person name="Daza R."/>
            <person name="De Haan G."/>
            <person name="DeGray S."/>
            <person name="DeMaso C."/>
            <person name="Dhargay N."/>
            <person name="Dooley K."/>
            <person name="Dooley E."/>
            <person name="Doricent M."/>
            <person name="Dorje P."/>
            <person name="Dorjee K."/>
            <person name="Dupes A."/>
            <person name="Elong R."/>
            <person name="Falk J."/>
            <person name="Farina A."/>
            <person name="Faro S."/>
            <person name="Ferguson D."/>
            <person name="Fisher S."/>
            <person name="Foley C.D."/>
            <person name="Franke A."/>
            <person name="Friedrich D."/>
            <person name="Gadbois L."/>
            <person name="Gearin G."/>
            <person name="Gearin C.R."/>
            <person name="Giannoukos G."/>
            <person name="Goode T."/>
            <person name="Graham J."/>
            <person name="Grandbois E."/>
            <person name="Grewal S."/>
            <person name="Gyaltsen K."/>
            <person name="Hafez N."/>
            <person name="Hagos B."/>
            <person name="Hall J."/>
            <person name="Henson C."/>
            <person name="Hollinger A."/>
            <person name="Honan T."/>
            <person name="Huard M.D."/>
            <person name="Hughes L."/>
            <person name="Hurhula B."/>
            <person name="Husby M.E."/>
            <person name="Kamat A."/>
            <person name="Kanga B."/>
            <person name="Kashin S."/>
            <person name="Khazanovich D."/>
            <person name="Kisner P."/>
            <person name="Lance K."/>
            <person name="Lara M."/>
            <person name="Lee W."/>
            <person name="Lennon N."/>
            <person name="Letendre F."/>
            <person name="LeVine R."/>
            <person name="Lipovsky A."/>
            <person name="Liu X."/>
            <person name="Liu J."/>
            <person name="Liu S."/>
            <person name="Lokyitsang T."/>
            <person name="Lokyitsang Y."/>
            <person name="Lubonja R."/>
            <person name="Lui A."/>
            <person name="MacDonald P."/>
            <person name="Magnisalis V."/>
            <person name="Maru K."/>
            <person name="Matthews C."/>
            <person name="McCusker W."/>
            <person name="McDonough S."/>
            <person name="Mehta T."/>
            <person name="Meldrim J."/>
            <person name="Meneus L."/>
            <person name="Mihai O."/>
            <person name="Mihalev A."/>
            <person name="Mihova T."/>
            <person name="Mittelman R."/>
            <person name="Mlenga V."/>
            <person name="Montmayeur A."/>
            <person name="Mulrain L."/>
            <person name="Navidi A."/>
            <person name="Naylor J."/>
            <person name="Negash T."/>
            <person name="Nguyen T."/>
            <person name="Nguyen N."/>
            <person name="Nicol R."/>
            <person name="Norbu C."/>
            <person name="Norbu N."/>
            <person name="Novod N."/>
            <person name="O'Neill B."/>
            <person name="Osman S."/>
            <person name="Markiewicz E."/>
            <person name="Oyono O.L."/>
            <person name="Patti C."/>
            <person name="Phunkhang P."/>
            <person name="Pierre F."/>
            <person name="Priest M."/>
            <person name="Raghuraman S."/>
            <person name="Rege F."/>
            <person name="Reyes R."/>
            <person name="Rise C."/>
            <person name="Rogov P."/>
            <person name="Ross K."/>
            <person name="Ryan E."/>
            <person name="Settipalli S."/>
            <person name="Shea T."/>
            <person name="Sherpa N."/>
            <person name="Shi L."/>
            <person name="Shih D."/>
            <person name="Sparrow T."/>
            <person name="Spaulding J."/>
            <person name="Stalker J."/>
            <person name="Stange-Thomann N."/>
            <person name="Stavropoulos S."/>
            <person name="Stone C."/>
            <person name="Strader C."/>
            <person name="Tesfaye S."/>
            <person name="Thomson T."/>
            <person name="Thoulutsang Y."/>
            <person name="Thoulutsang D."/>
            <person name="Topham K."/>
            <person name="Topping I."/>
            <person name="Tsamla T."/>
            <person name="Vassiliev H."/>
            <person name="Vo A."/>
            <person name="Wangchuk T."/>
            <person name="Wangdi T."/>
            <person name="Weiand M."/>
            <person name="Wilkinson J."/>
            <person name="Wilson A."/>
            <person name="Yadav S."/>
            <person name="Young G."/>
            <person name="Yu Q."/>
            <person name="Zembek L."/>
            <person name="Zhong D."/>
            <person name="Zimmer A."/>
            <person name="Zwirko Z."/>
            <person name="Jaffe D.B."/>
            <person name="Alvarez P."/>
            <person name="Brockman W."/>
            <person name="Butler J."/>
            <person name="Chin C."/>
            <person name="Gnerre S."/>
            <person name="MacCallum I."/>
            <person name="Graves J.A."/>
            <person name="Ponting C.P."/>
            <person name="Breen M."/>
            <person name="Samollow P.B."/>
            <person name="Lander E.S."/>
            <person name="Lindblad-Toh K."/>
        </authorList>
    </citation>
    <scope>NUCLEOTIDE SEQUENCE [LARGE SCALE GENOMIC DNA]</scope>
</reference>
<evidence type="ECO:0000256" key="1">
    <source>
        <dbReference type="ARBA" id="ARBA00007633"/>
    </source>
</evidence>
<comment type="subunit">
    <text evidence="2">Part of the tectonic-like complex (also named B9 complex).</text>
</comment>
<dbReference type="FunCoup" id="F6TA74">
    <property type="interactions" value="116"/>
</dbReference>
<name>F6TA74_MONDO</name>
<dbReference type="STRING" id="13616.ENSMODP00000024706"/>
<dbReference type="AlphaFoldDB" id="F6TA74"/>
<dbReference type="PANTHER" id="PTHR14611:SF6">
    <property type="entry name" value="TECTONIC-2"/>
    <property type="match status" value="1"/>
</dbReference>
<evidence type="ECO:0000259" key="7">
    <source>
        <dbReference type="Pfam" id="PF07773"/>
    </source>
</evidence>
<dbReference type="Bgee" id="ENSMODG00000029041">
    <property type="expression patterns" value="Expressed in uterus and 19 other cell types or tissues"/>
</dbReference>
<proteinExistence type="inferred from homology"/>
<dbReference type="Proteomes" id="UP000002280">
    <property type="component" value="Chromosome 3"/>
</dbReference>
<evidence type="ECO:0000256" key="4">
    <source>
        <dbReference type="ARBA" id="ARBA00022794"/>
    </source>
</evidence>
<evidence type="ECO:0000256" key="6">
    <source>
        <dbReference type="SAM" id="Phobius"/>
    </source>
</evidence>
<dbReference type="HOGENOM" id="CLU_025134_0_0_1"/>
<dbReference type="InterPro" id="IPR011677">
    <property type="entry name" value="TCTN1-3_dom"/>
</dbReference>
<dbReference type="InParanoid" id="F6TA74"/>
<evidence type="ECO:0000313" key="10">
    <source>
        <dbReference type="Proteomes" id="UP000002280"/>
    </source>
</evidence>
<dbReference type="GO" id="GO:0007224">
    <property type="term" value="P:smoothened signaling pathway"/>
    <property type="evidence" value="ECO:0000318"/>
    <property type="project" value="GO_Central"/>
</dbReference>
<evidence type="ECO:0000256" key="2">
    <source>
        <dbReference type="ARBA" id="ARBA00011495"/>
    </source>
</evidence>
<keyword evidence="6" id="KW-0812">Transmembrane</keyword>
<keyword evidence="5" id="KW-0325">Glycoprotein</keyword>
<organism evidence="9 10">
    <name type="scientific">Monodelphis domestica</name>
    <name type="common">Gray short-tailed opossum</name>
    <dbReference type="NCBI Taxonomy" id="13616"/>
    <lineage>
        <taxon>Eukaryota</taxon>
        <taxon>Metazoa</taxon>
        <taxon>Chordata</taxon>
        <taxon>Craniata</taxon>
        <taxon>Vertebrata</taxon>
        <taxon>Euteleostomi</taxon>
        <taxon>Mammalia</taxon>
        <taxon>Metatheria</taxon>
        <taxon>Didelphimorphia</taxon>
        <taxon>Didelphidae</taxon>
        <taxon>Monodelphis</taxon>
    </lineage>
</organism>
<evidence type="ECO:0000313" key="9">
    <source>
        <dbReference type="Ensembl" id="ENSMODP00000024706.4"/>
    </source>
</evidence>
<feature type="domain" description="Tectonic-1-3 N-terminal" evidence="8">
    <location>
        <begin position="104"/>
        <end position="209"/>
    </location>
</feature>
<reference evidence="9" key="2">
    <citation type="submission" date="2025-08" db="UniProtKB">
        <authorList>
            <consortium name="Ensembl"/>
        </authorList>
    </citation>
    <scope>IDENTIFICATION</scope>
</reference>
<feature type="domain" description="Tectonic-1-3" evidence="7">
    <location>
        <begin position="230"/>
        <end position="469"/>
    </location>
</feature>
<sequence>MSDTSASASLIGDTENVSLTLSVLNRSGKESKLLILRKPNTPPHPRDGEVTISLNSDLQSCLSETLSFSEFPCITDTLLVSASHNSSCLAHLLVQVEIYPNISFAQNVSESAASVPEQKYKPFGPCPCDLVSGACDVRCCCDQECRPNLIELFKDHCHTGVFGGQTNPPFDQLCSNSETNERPDWFPFLCVQSSLENSPFLGLFFDGSIVRHKKTMFEMPSYVPVKDTSDFGYIQGDPLITVNKTYFTIPQMSLVGQCTQHAPVAFLKDFDVKCLINLETYQRSSVRNRTIKKGTLGGMLLLLEGKKEKALIPLRARDVRKYYYWTISVKTYSFVFWRSYNKFFNLSYREKVTENLHLLIQATHVARKGNSDYDNINDGWEKIIWRDPPFPKDNLHLEDIKGICPDVPALMNIRFLISNGGNLEGISQFMILGTEVSFSPVTWQFECGMTCEDKPSLFLISASVQFIKIPPEPPLPRFQINFTDYDCNHNEICWLQLAYPLTGFYEGESYSSCLAKSLMLVFFLTVVFFFSGPWGRNYKFWNLLDF</sequence>
<keyword evidence="4" id="KW-0970">Cilium biogenesis/degradation</keyword>
<dbReference type="GeneTree" id="ENSGT00570000079101"/>
<dbReference type="Pfam" id="PF07773">
    <property type="entry name" value="TCTN_DUF1619"/>
    <property type="match status" value="1"/>
</dbReference>
<evidence type="ECO:0000259" key="8">
    <source>
        <dbReference type="Pfam" id="PF25752"/>
    </source>
</evidence>
<keyword evidence="6" id="KW-1133">Transmembrane helix</keyword>
<comment type="similarity">
    <text evidence="1">Belongs to the tectonic family.</text>
</comment>
<protein>
    <submittedName>
        <fullName evidence="9">Uncharacterized protein</fullName>
    </submittedName>
</protein>
<dbReference type="GO" id="GO:0036038">
    <property type="term" value="C:MKS complex"/>
    <property type="evidence" value="ECO:0000318"/>
    <property type="project" value="GO_Central"/>
</dbReference>